<dbReference type="Pfam" id="PF03033">
    <property type="entry name" value="Glyco_transf_28"/>
    <property type="match status" value="1"/>
</dbReference>
<dbReference type="InterPro" id="IPR004276">
    <property type="entry name" value="GlycoTrans_28_N"/>
</dbReference>
<feature type="domain" description="Glycosyltransferase family 28 N-terminal" evidence="11">
    <location>
        <begin position="7"/>
        <end position="144"/>
    </location>
</feature>
<keyword evidence="7 10" id="KW-0472">Membrane</keyword>
<dbReference type="GO" id="GO:0051301">
    <property type="term" value="P:cell division"/>
    <property type="evidence" value="ECO:0007669"/>
    <property type="project" value="UniProtKB-KW"/>
</dbReference>
<organism evidence="13 14">
    <name type="scientific">Georgenia soli</name>
    <dbReference type="NCBI Taxonomy" id="638953"/>
    <lineage>
        <taxon>Bacteria</taxon>
        <taxon>Bacillati</taxon>
        <taxon>Actinomycetota</taxon>
        <taxon>Actinomycetes</taxon>
        <taxon>Micrococcales</taxon>
        <taxon>Bogoriellaceae</taxon>
        <taxon>Georgenia</taxon>
    </lineage>
</organism>
<dbReference type="RefSeq" id="WP_098482679.1">
    <property type="nucleotide sequence ID" value="NZ_PDJI01000004.1"/>
</dbReference>
<comment type="function">
    <text evidence="10">Cell wall formation. Catalyzes the transfer of a GlcNAc subunit on undecaprenyl-pyrophosphoryl-MurNAc-pentapeptide (lipid intermediate I) to form undecaprenyl-pyrophosphoryl-MurNAc-(pentapeptide)GlcNAc (lipid intermediate II).</text>
</comment>
<dbReference type="AlphaFoldDB" id="A0A2A9EHV4"/>
<dbReference type="Proteomes" id="UP000222106">
    <property type="component" value="Unassembled WGS sequence"/>
</dbReference>
<keyword evidence="2 10" id="KW-0132">Cell division</keyword>
<dbReference type="GO" id="GO:0009252">
    <property type="term" value="P:peptidoglycan biosynthetic process"/>
    <property type="evidence" value="ECO:0007669"/>
    <property type="project" value="UniProtKB-UniRule"/>
</dbReference>
<evidence type="ECO:0000259" key="12">
    <source>
        <dbReference type="Pfam" id="PF04101"/>
    </source>
</evidence>
<dbReference type="SUPFAM" id="SSF53756">
    <property type="entry name" value="UDP-Glycosyltransferase/glycogen phosphorylase"/>
    <property type="match status" value="1"/>
</dbReference>
<comment type="subcellular location">
    <subcellularLocation>
        <location evidence="10">Cell membrane</location>
        <topology evidence="10">Peripheral membrane protein</topology>
        <orientation evidence="10">Cytoplasmic side</orientation>
    </subcellularLocation>
</comment>
<dbReference type="UniPathway" id="UPA00219"/>
<dbReference type="EC" id="2.4.1.227" evidence="10"/>
<comment type="caution">
    <text evidence="10">Lacks conserved residue(s) required for the propagation of feature annotation.</text>
</comment>
<evidence type="ECO:0000256" key="3">
    <source>
        <dbReference type="ARBA" id="ARBA00022676"/>
    </source>
</evidence>
<comment type="similarity">
    <text evidence="10">Belongs to the glycosyltransferase 28 family. MurG subfamily.</text>
</comment>
<feature type="binding site" evidence="10">
    <location>
        <begin position="14"/>
        <end position="16"/>
    </location>
    <ligand>
        <name>UDP-N-acetyl-alpha-D-glucosamine</name>
        <dbReference type="ChEBI" id="CHEBI:57705"/>
    </ligand>
</feature>
<protein>
    <recommendedName>
        <fullName evidence="10">UDP-N-acetylglucosamine--N-acetylmuramyl-(pentapeptide) pyrophosphoryl-undecaprenol N-acetylglucosamine transferase</fullName>
        <ecNumber evidence="10">2.4.1.227</ecNumber>
    </recommendedName>
    <alternativeName>
        <fullName evidence="10">Undecaprenyl-PP-MurNAc-pentapeptide-UDPGlcNAc GlcNAc transferase</fullName>
    </alternativeName>
</protein>
<dbReference type="GO" id="GO:0050511">
    <property type="term" value="F:undecaprenyldiphospho-muramoylpentapeptide beta-N-acetylglucosaminyltransferase activity"/>
    <property type="evidence" value="ECO:0007669"/>
    <property type="project" value="UniProtKB-UniRule"/>
</dbReference>
<reference evidence="13 14" key="1">
    <citation type="submission" date="2017-10" db="EMBL/GenBank/DDBJ databases">
        <title>Sequencing the genomes of 1000 actinobacteria strains.</title>
        <authorList>
            <person name="Klenk H.-P."/>
        </authorList>
    </citation>
    <scope>NUCLEOTIDE SEQUENCE [LARGE SCALE GENOMIC DNA]</scope>
    <source>
        <strain evidence="13 14">DSM 21838</strain>
    </source>
</reference>
<evidence type="ECO:0000256" key="1">
    <source>
        <dbReference type="ARBA" id="ARBA00022475"/>
    </source>
</evidence>
<evidence type="ECO:0000256" key="5">
    <source>
        <dbReference type="ARBA" id="ARBA00022960"/>
    </source>
</evidence>
<keyword evidence="6 10" id="KW-0573">Peptidoglycan synthesis</keyword>
<keyword evidence="9 10" id="KW-0961">Cell wall biogenesis/degradation</keyword>
<dbReference type="PANTHER" id="PTHR21015">
    <property type="entry name" value="UDP-N-ACETYLGLUCOSAMINE--N-ACETYLMURAMYL-(PENTAPEPTIDE) PYROPHOSPHORYL-UNDECAPRENOL N-ACETYLGLUCOSAMINE TRANSFERASE 1"/>
    <property type="match status" value="1"/>
</dbReference>
<evidence type="ECO:0000256" key="8">
    <source>
        <dbReference type="ARBA" id="ARBA00023306"/>
    </source>
</evidence>
<keyword evidence="1 10" id="KW-1003">Cell membrane</keyword>
<evidence type="ECO:0000256" key="4">
    <source>
        <dbReference type="ARBA" id="ARBA00022679"/>
    </source>
</evidence>
<dbReference type="InterPro" id="IPR007235">
    <property type="entry name" value="Glyco_trans_28_C"/>
</dbReference>
<keyword evidence="4 10" id="KW-0808">Transferase</keyword>
<evidence type="ECO:0000256" key="9">
    <source>
        <dbReference type="ARBA" id="ARBA00023316"/>
    </source>
</evidence>
<dbReference type="CDD" id="cd03785">
    <property type="entry name" value="GT28_MurG"/>
    <property type="match status" value="1"/>
</dbReference>
<dbReference type="GO" id="GO:0051991">
    <property type="term" value="F:UDP-N-acetyl-D-glucosamine:N-acetylmuramoyl-L-alanyl-D-glutamyl-meso-2,6-diaminopimelyl-D-alanyl-D-alanine-diphosphoundecaprenol 4-beta-N-acetylglucosaminlytransferase activity"/>
    <property type="evidence" value="ECO:0007669"/>
    <property type="project" value="RHEA"/>
</dbReference>
<feature type="binding site" evidence="10">
    <location>
        <position position="168"/>
    </location>
    <ligand>
        <name>UDP-N-acetyl-alpha-D-glucosamine</name>
        <dbReference type="ChEBI" id="CHEBI:57705"/>
    </ligand>
</feature>
<comment type="pathway">
    <text evidence="10">Cell wall biogenesis; peptidoglycan biosynthesis.</text>
</comment>
<keyword evidence="3 10" id="KW-0328">Glycosyltransferase</keyword>
<dbReference type="Gene3D" id="3.40.50.2000">
    <property type="entry name" value="Glycogen Phosphorylase B"/>
    <property type="match status" value="2"/>
</dbReference>
<evidence type="ECO:0000259" key="11">
    <source>
        <dbReference type="Pfam" id="PF03033"/>
    </source>
</evidence>
<dbReference type="GO" id="GO:0071555">
    <property type="term" value="P:cell wall organization"/>
    <property type="evidence" value="ECO:0007669"/>
    <property type="project" value="UniProtKB-KW"/>
</dbReference>
<evidence type="ECO:0000313" key="14">
    <source>
        <dbReference type="Proteomes" id="UP000222106"/>
    </source>
</evidence>
<keyword evidence="14" id="KW-1185">Reference proteome</keyword>
<accession>A0A2A9EHV4</accession>
<comment type="caution">
    <text evidence="13">The sequence shown here is derived from an EMBL/GenBank/DDBJ whole genome shotgun (WGS) entry which is preliminary data.</text>
</comment>
<proteinExistence type="inferred from homology"/>
<gene>
    <name evidence="10" type="primary">murG</name>
    <name evidence="13" type="ORF">ATJ97_0880</name>
</gene>
<dbReference type="PANTHER" id="PTHR21015:SF22">
    <property type="entry name" value="GLYCOSYLTRANSFERASE"/>
    <property type="match status" value="1"/>
</dbReference>
<keyword evidence="8 10" id="KW-0131">Cell cycle</keyword>
<evidence type="ECO:0000256" key="7">
    <source>
        <dbReference type="ARBA" id="ARBA00023136"/>
    </source>
</evidence>
<evidence type="ECO:0000313" key="13">
    <source>
        <dbReference type="EMBL" id="PFG38403.1"/>
    </source>
</evidence>
<dbReference type="GO" id="GO:0005975">
    <property type="term" value="P:carbohydrate metabolic process"/>
    <property type="evidence" value="ECO:0007669"/>
    <property type="project" value="InterPro"/>
</dbReference>
<evidence type="ECO:0000256" key="6">
    <source>
        <dbReference type="ARBA" id="ARBA00022984"/>
    </source>
</evidence>
<name>A0A2A9EHV4_9MICO</name>
<feature type="binding site" evidence="10">
    <location>
        <position position="127"/>
    </location>
    <ligand>
        <name>UDP-N-acetyl-alpha-D-glucosamine</name>
        <dbReference type="ChEBI" id="CHEBI:57705"/>
    </ligand>
</feature>
<dbReference type="InterPro" id="IPR006009">
    <property type="entry name" value="GlcNAc_MurG"/>
</dbReference>
<evidence type="ECO:0000256" key="2">
    <source>
        <dbReference type="ARBA" id="ARBA00022618"/>
    </source>
</evidence>
<dbReference type="Pfam" id="PF04101">
    <property type="entry name" value="Glyco_tran_28_C"/>
    <property type="match status" value="1"/>
</dbReference>
<feature type="domain" description="Glycosyl transferase family 28 C-terminal" evidence="12">
    <location>
        <begin position="203"/>
        <end position="371"/>
    </location>
</feature>
<dbReference type="HAMAP" id="MF_00033">
    <property type="entry name" value="MurG"/>
    <property type="match status" value="1"/>
</dbReference>
<feature type="binding site" evidence="10">
    <location>
        <position position="314"/>
    </location>
    <ligand>
        <name>UDP-N-acetyl-alpha-D-glucosamine</name>
        <dbReference type="ChEBI" id="CHEBI:57705"/>
    </ligand>
</feature>
<keyword evidence="5 10" id="KW-0133">Cell shape</keyword>
<comment type="catalytic activity">
    <reaction evidence="10">
        <text>di-trans,octa-cis-undecaprenyl diphospho-N-acetyl-alpha-D-muramoyl-L-alanyl-D-glutamyl-meso-2,6-diaminopimeloyl-D-alanyl-D-alanine + UDP-N-acetyl-alpha-D-glucosamine = di-trans,octa-cis-undecaprenyl diphospho-[N-acetyl-alpha-D-glucosaminyl-(1-&gt;4)]-N-acetyl-alpha-D-muramoyl-L-alanyl-D-glutamyl-meso-2,6-diaminopimeloyl-D-alanyl-D-alanine + UDP + H(+)</text>
        <dbReference type="Rhea" id="RHEA:31227"/>
        <dbReference type="ChEBI" id="CHEBI:15378"/>
        <dbReference type="ChEBI" id="CHEBI:57705"/>
        <dbReference type="ChEBI" id="CHEBI:58223"/>
        <dbReference type="ChEBI" id="CHEBI:61387"/>
        <dbReference type="ChEBI" id="CHEBI:61388"/>
        <dbReference type="EC" id="2.4.1.227"/>
    </reaction>
</comment>
<sequence>MAETLRVLLAGGGTAGHVNPLLATAAELRAHDGADITVLGTAAGLERTLVPEAGYPLRIVERVPLPRRPSADLLRLPGRLSGAVRAAGAAIDESGAQVVVGFGGYVATPAYLAARRRRVPVVIHEQNARPGLANRLGARWAAVVALTFASTPLRAARGRTEVTGLPLRPAVAALVADRATPEGAAARRAAGAAELGLDPSLPTLLVTGGSLGAQRLNEAVAGAAAALAGAGAQVLHLTGRGKDTEVRAAVAAAARDVPEVADRYHVREYLGAMELAYACADLVLCRSGAGTVSELAALGLPAVYVPLPVGNGEQRLNATDVVAAGGGVIVEDSALDATWVAQRVTALLADGEELRRRGAAAAAAGPSDGASHLAALVREAAEAAEAHRAGGGHDRG</sequence>
<dbReference type="GO" id="GO:0005886">
    <property type="term" value="C:plasma membrane"/>
    <property type="evidence" value="ECO:0007669"/>
    <property type="project" value="UniProtKB-SubCell"/>
</dbReference>
<feature type="binding site" evidence="10">
    <location>
        <position position="210"/>
    </location>
    <ligand>
        <name>UDP-N-acetyl-alpha-D-glucosamine</name>
        <dbReference type="ChEBI" id="CHEBI:57705"/>
    </ligand>
</feature>
<dbReference type="EMBL" id="PDJI01000004">
    <property type="protein sequence ID" value="PFG38403.1"/>
    <property type="molecule type" value="Genomic_DNA"/>
</dbReference>
<dbReference type="GO" id="GO:0008360">
    <property type="term" value="P:regulation of cell shape"/>
    <property type="evidence" value="ECO:0007669"/>
    <property type="project" value="UniProtKB-KW"/>
</dbReference>
<evidence type="ECO:0000256" key="10">
    <source>
        <dbReference type="HAMAP-Rule" id="MF_00033"/>
    </source>
</evidence>
<dbReference type="OrthoDB" id="9808936at2"/>